<feature type="binding site" evidence="12">
    <location>
        <position position="570"/>
    </location>
    <ligand>
        <name>NADP(+)</name>
        <dbReference type="ChEBI" id="CHEBI:58349"/>
    </ligand>
</feature>
<dbReference type="InterPro" id="IPR001433">
    <property type="entry name" value="OxRdtase_FAD/NAD-bd"/>
</dbReference>
<comment type="cofactor">
    <cofactor evidence="12">
        <name>FAD</name>
        <dbReference type="ChEBI" id="CHEBI:57692"/>
    </cofactor>
    <text evidence="12">Binds 1 FAD per subunit.</text>
</comment>
<feature type="domain" description="FAD-binding FR-type" evidence="14">
    <location>
        <begin position="243"/>
        <end position="457"/>
    </location>
</feature>
<proteinExistence type="predicted"/>
<feature type="binding site" evidence="12">
    <location>
        <position position="331"/>
    </location>
    <ligand>
        <name>FAD</name>
        <dbReference type="ChEBI" id="CHEBI:57692"/>
    </ligand>
</feature>
<dbReference type="GO" id="GO:0050660">
    <property type="term" value="F:flavin adenine dinucleotide binding"/>
    <property type="evidence" value="ECO:0007669"/>
    <property type="project" value="InterPro"/>
</dbReference>
<dbReference type="Gene3D" id="2.40.30.10">
    <property type="entry name" value="Translation factors"/>
    <property type="match status" value="1"/>
</dbReference>
<dbReference type="InterPro" id="IPR023173">
    <property type="entry name" value="NADPH_Cyt_P450_Rdtase_alpha"/>
</dbReference>
<dbReference type="PANTHER" id="PTHR19384:SF128">
    <property type="entry name" value="NADPH OXIDOREDUCTASE A"/>
    <property type="match status" value="1"/>
</dbReference>
<evidence type="ECO:0000256" key="2">
    <source>
        <dbReference type="ARBA" id="ARBA00022448"/>
    </source>
</evidence>
<dbReference type="PROSITE" id="PS50902">
    <property type="entry name" value="FLAVODOXIN_LIKE"/>
    <property type="match status" value="1"/>
</dbReference>
<dbReference type="InterPro" id="IPR017927">
    <property type="entry name" value="FAD-bd_FR_type"/>
</dbReference>
<dbReference type="InterPro" id="IPR008254">
    <property type="entry name" value="Flavodoxin/NO_synth"/>
</dbReference>
<feature type="binding site" evidence="12">
    <location>
        <begin position="528"/>
        <end position="529"/>
    </location>
    <ligand>
        <name>NADP(+)</name>
        <dbReference type="ChEBI" id="CHEBI:58349"/>
    </ligand>
</feature>
<dbReference type="Pfam" id="PF00175">
    <property type="entry name" value="NAD_binding_1"/>
    <property type="match status" value="1"/>
</dbReference>
<dbReference type="FunFam" id="3.40.50.80:FF:000001">
    <property type="entry name" value="NADPH--cytochrome P450 reductase 1"/>
    <property type="match status" value="1"/>
</dbReference>
<sequence length="608" mass="68848">MDWKDGLKGGPFSEQQITQLLNVMSDLDAGQLQWLCGYMAGASQAIRQESAVKETGKFSPCLVEESATDPVWVVYGTHTGNSERLAEYTVKKAHEYGLKTQVSDMGRFKPRDLKKIKNLLVIVSTHGIGEPPVQAEALHAFLHSKKAPPLKQLAYSVLALGDTSYAHFCQTGKEFDQALEKLGGEKIHPRVDCDVDFEEEATKWIEEALKKFQAPLPSLSALQVNGTSPEVDQSTNKAGYSRKKPFEAAVLDKINLNGRGSRKETLHFELSLEGSGLTYQPGDALGIYANNPSYLMEEVLTAMQFSGTEEVETYQGQKSLQAALTTDYELTVLTPFTLTRYAELSGSRKLSKVLEDNQEVQAYLYGRDIVDLIREVPCKLSPQQLIAVLRKNTPRMYSIASSQDAYEDEVHLLVSVVRYEAFGRRKHGQCSSFLADQITEEEKVKVFVDRNTRFKLPQDHQTPIIMVGPGTGVAPFRAFMQQREIQESRGKSWLFFGDQHFTTDFLYQTEWQHYLKEGILTRADVAFSRDQEEKQYVQHRLMESGRDVFQWLEEGAHFYVCGDAQRMAKDVHKTLQEIVKVQGAMTREKASEYVKYLQVSDRYQTDVY</sequence>
<dbReference type="Pfam" id="PF00667">
    <property type="entry name" value="FAD_binding_1"/>
    <property type="match status" value="2"/>
</dbReference>
<dbReference type="InterPro" id="IPR001094">
    <property type="entry name" value="Flavdoxin-like"/>
</dbReference>
<dbReference type="NCBIfam" id="TIGR01931">
    <property type="entry name" value="cysJ"/>
    <property type="match status" value="1"/>
</dbReference>
<evidence type="ECO:0000256" key="7">
    <source>
        <dbReference type="ARBA" id="ARBA00022857"/>
    </source>
</evidence>
<dbReference type="GO" id="GO:0005829">
    <property type="term" value="C:cytosol"/>
    <property type="evidence" value="ECO:0007669"/>
    <property type="project" value="TreeGrafter"/>
</dbReference>
<feature type="binding site" evidence="12">
    <location>
        <begin position="428"/>
        <end position="431"/>
    </location>
    <ligand>
        <name>FAD</name>
        <dbReference type="ChEBI" id="CHEBI:57692"/>
    </ligand>
</feature>
<dbReference type="Pfam" id="PF00258">
    <property type="entry name" value="Flavodoxin_1"/>
    <property type="match status" value="1"/>
</dbReference>
<dbReference type="InterPro" id="IPR003097">
    <property type="entry name" value="CysJ-like_FAD-binding"/>
</dbReference>
<keyword evidence="6 12" id="KW-0274">FAD</keyword>
<dbReference type="SUPFAM" id="SSF52343">
    <property type="entry name" value="Ferredoxin reductase-like, C-terminal NADP-linked domain"/>
    <property type="match status" value="1"/>
</dbReference>
<feature type="binding site" evidence="12">
    <location>
        <begin position="534"/>
        <end position="538"/>
    </location>
    <ligand>
        <name>NADP(+)</name>
        <dbReference type="ChEBI" id="CHEBI:58349"/>
    </ligand>
</feature>
<comment type="cofactor">
    <cofactor evidence="12">
        <name>FMN</name>
        <dbReference type="ChEBI" id="CHEBI:58210"/>
    </cofactor>
    <text evidence="12">Binds 1 FMN per subunit.</text>
</comment>
<evidence type="ECO:0000256" key="12">
    <source>
        <dbReference type="PIRSR" id="PIRSR000207-1"/>
    </source>
</evidence>
<evidence type="ECO:0000256" key="4">
    <source>
        <dbReference type="ARBA" id="ARBA00022630"/>
    </source>
</evidence>
<keyword evidence="2" id="KW-0813">Transport</keyword>
<feature type="binding site" evidence="12">
    <location>
        <position position="419"/>
    </location>
    <ligand>
        <name>FAD</name>
        <dbReference type="ChEBI" id="CHEBI:57692"/>
    </ligand>
</feature>
<keyword evidence="7 12" id="KW-0521">NADP</keyword>
<dbReference type="GO" id="GO:0010181">
    <property type="term" value="F:FMN binding"/>
    <property type="evidence" value="ECO:0007669"/>
    <property type="project" value="InterPro"/>
</dbReference>
<dbReference type="GO" id="GO:0019344">
    <property type="term" value="P:cysteine biosynthetic process"/>
    <property type="evidence" value="ECO:0007669"/>
    <property type="project" value="UniProtKB-KW"/>
</dbReference>
<dbReference type="AlphaFoldDB" id="A0AA49GH50"/>
<dbReference type="EMBL" id="CP120682">
    <property type="protein sequence ID" value="WKN34522.1"/>
    <property type="molecule type" value="Genomic_DNA"/>
</dbReference>
<dbReference type="InterPro" id="IPR017938">
    <property type="entry name" value="Riboflavin_synthase-like_b-brl"/>
</dbReference>
<dbReference type="SUPFAM" id="SSF52218">
    <property type="entry name" value="Flavoproteins"/>
    <property type="match status" value="1"/>
</dbReference>
<protein>
    <recommendedName>
        <fullName evidence="1">assimilatory sulfite reductase (NADPH)</fullName>
        <ecNumber evidence="1">1.8.1.2</ecNumber>
    </recommendedName>
</protein>
<evidence type="ECO:0000256" key="3">
    <source>
        <dbReference type="ARBA" id="ARBA00022605"/>
    </source>
</evidence>
<dbReference type="PROSITE" id="PS51384">
    <property type="entry name" value="FAD_FR"/>
    <property type="match status" value="1"/>
</dbReference>
<dbReference type="CDD" id="cd06199">
    <property type="entry name" value="SiR"/>
    <property type="match status" value="1"/>
</dbReference>
<evidence type="ECO:0000256" key="8">
    <source>
        <dbReference type="ARBA" id="ARBA00022982"/>
    </source>
</evidence>
<name>A0AA49GH50_9BACT</name>
<keyword evidence="3" id="KW-0028">Amino-acid biosynthesis</keyword>
<evidence type="ECO:0000259" key="14">
    <source>
        <dbReference type="PROSITE" id="PS51384"/>
    </source>
</evidence>
<evidence type="ECO:0000256" key="6">
    <source>
        <dbReference type="ARBA" id="ARBA00022827"/>
    </source>
</evidence>
<dbReference type="Gene3D" id="3.40.50.360">
    <property type="match status" value="1"/>
</dbReference>
<reference evidence="15" key="2">
    <citation type="journal article" date="2024" name="Antonie Van Leeuwenhoek">
        <title>Roseihalotalea indica gen. nov., sp. nov., a halophilic Bacteroidetes from mesopelagic Southwest Indian Ocean with higher carbohydrate metabolic potential.</title>
        <authorList>
            <person name="Chen B."/>
            <person name="Zhang M."/>
            <person name="Lin D."/>
            <person name="Ye J."/>
            <person name="Tang K."/>
        </authorList>
    </citation>
    <scope>NUCLEOTIDE SEQUENCE</scope>
    <source>
        <strain evidence="15">TK19036</strain>
    </source>
</reference>
<feature type="binding site" evidence="12">
    <location>
        <position position="608"/>
    </location>
    <ligand>
        <name>FAD</name>
        <dbReference type="ChEBI" id="CHEBI:57692"/>
    </ligand>
</feature>
<dbReference type="PRINTS" id="PR00369">
    <property type="entry name" value="FLAVODOXIN"/>
</dbReference>
<evidence type="ECO:0000256" key="11">
    <source>
        <dbReference type="ARBA" id="ARBA00052219"/>
    </source>
</evidence>
<dbReference type="InterPro" id="IPR010199">
    <property type="entry name" value="CysJ"/>
</dbReference>
<keyword evidence="10" id="KW-0198">Cysteine biosynthesis</keyword>
<feature type="binding site" evidence="12">
    <location>
        <begin position="395"/>
        <end position="398"/>
    </location>
    <ligand>
        <name>FAD</name>
        <dbReference type="ChEBI" id="CHEBI:57692"/>
    </ligand>
</feature>
<evidence type="ECO:0000256" key="5">
    <source>
        <dbReference type="ARBA" id="ARBA00022643"/>
    </source>
</evidence>
<dbReference type="SUPFAM" id="SSF63380">
    <property type="entry name" value="Riboflavin synthase domain-like"/>
    <property type="match status" value="1"/>
</dbReference>
<keyword evidence="8" id="KW-0249">Electron transport</keyword>
<evidence type="ECO:0000256" key="9">
    <source>
        <dbReference type="ARBA" id="ARBA00023002"/>
    </source>
</evidence>
<dbReference type="PANTHER" id="PTHR19384">
    <property type="entry name" value="NITRIC OXIDE SYNTHASE-RELATED"/>
    <property type="match status" value="1"/>
</dbReference>
<dbReference type="InterPro" id="IPR001709">
    <property type="entry name" value="Flavoprot_Pyr_Nucl_cyt_Rdtase"/>
</dbReference>
<evidence type="ECO:0000313" key="15">
    <source>
        <dbReference type="EMBL" id="WKN34522.1"/>
    </source>
</evidence>
<accession>A0AA49GH50</accession>
<evidence type="ECO:0000256" key="1">
    <source>
        <dbReference type="ARBA" id="ARBA00012604"/>
    </source>
</evidence>
<dbReference type="InterPro" id="IPR029039">
    <property type="entry name" value="Flavoprotein-like_sf"/>
</dbReference>
<keyword evidence="5 12" id="KW-0288">FMN</keyword>
<dbReference type="Gene3D" id="3.40.50.80">
    <property type="entry name" value="Nucleotide-binding domain of ferredoxin-NADP reductase (FNR) module"/>
    <property type="match status" value="1"/>
</dbReference>
<reference evidence="15" key="1">
    <citation type="journal article" date="2023" name="Comput. Struct. Biotechnol. J.">
        <title>Discovery of a novel marine Bacteroidetes with a rich repertoire of carbohydrate-active enzymes.</title>
        <authorList>
            <person name="Chen B."/>
            <person name="Liu G."/>
            <person name="Chen Q."/>
            <person name="Wang H."/>
            <person name="Liu L."/>
            <person name="Tang K."/>
        </authorList>
    </citation>
    <scope>NUCLEOTIDE SEQUENCE</scope>
    <source>
        <strain evidence="15">TK19036</strain>
    </source>
</reference>
<comment type="catalytic activity">
    <reaction evidence="11">
        <text>hydrogen sulfide + 3 NADP(+) + 3 H2O = sulfite + 3 NADPH + 4 H(+)</text>
        <dbReference type="Rhea" id="RHEA:13801"/>
        <dbReference type="ChEBI" id="CHEBI:15377"/>
        <dbReference type="ChEBI" id="CHEBI:15378"/>
        <dbReference type="ChEBI" id="CHEBI:17359"/>
        <dbReference type="ChEBI" id="CHEBI:29919"/>
        <dbReference type="ChEBI" id="CHEBI:57783"/>
        <dbReference type="ChEBI" id="CHEBI:58349"/>
        <dbReference type="EC" id="1.8.1.2"/>
    </reaction>
</comment>
<evidence type="ECO:0000256" key="10">
    <source>
        <dbReference type="ARBA" id="ARBA00023192"/>
    </source>
</evidence>
<feature type="binding site" evidence="12">
    <location>
        <begin position="160"/>
        <end position="169"/>
    </location>
    <ligand>
        <name>FMN</name>
        <dbReference type="ChEBI" id="CHEBI:58210"/>
    </ligand>
</feature>
<dbReference type="PRINTS" id="PR00371">
    <property type="entry name" value="FPNCR"/>
</dbReference>
<feature type="binding site" evidence="12">
    <location>
        <begin position="124"/>
        <end position="127"/>
    </location>
    <ligand>
        <name>FMN</name>
        <dbReference type="ChEBI" id="CHEBI:58210"/>
    </ligand>
</feature>
<dbReference type="GO" id="GO:0004783">
    <property type="term" value="F:sulfite reductase (NADPH) activity"/>
    <property type="evidence" value="ECO:0007669"/>
    <property type="project" value="UniProtKB-EC"/>
</dbReference>
<gene>
    <name evidence="15" type="ORF">K4G66_19290</name>
</gene>
<evidence type="ECO:0000259" key="13">
    <source>
        <dbReference type="PROSITE" id="PS50902"/>
    </source>
</evidence>
<dbReference type="Gene3D" id="1.20.990.10">
    <property type="entry name" value="NADPH-cytochrome p450 Reductase, Chain A, domain 3"/>
    <property type="match status" value="1"/>
</dbReference>
<keyword evidence="9 15" id="KW-0560">Oxidoreductase</keyword>
<keyword evidence="4" id="KW-0285">Flavoprotein</keyword>
<organism evidence="15">
    <name type="scientific">Roseihalotalea indica</name>
    <dbReference type="NCBI Taxonomy" id="2867963"/>
    <lineage>
        <taxon>Bacteria</taxon>
        <taxon>Pseudomonadati</taxon>
        <taxon>Bacteroidota</taxon>
        <taxon>Cytophagia</taxon>
        <taxon>Cytophagales</taxon>
        <taxon>Catalimonadaceae</taxon>
        <taxon>Roseihalotalea</taxon>
    </lineage>
</organism>
<dbReference type="InterPro" id="IPR039261">
    <property type="entry name" value="FNR_nucleotide-bd"/>
</dbReference>
<dbReference type="EC" id="1.8.1.2" evidence="1"/>
<dbReference type="PIRSF" id="PIRSF000207">
    <property type="entry name" value="SiR-FP_CysJ"/>
    <property type="match status" value="1"/>
</dbReference>
<feature type="domain" description="Flavodoxin-like" evidence="13">
    <location>
        <begin position="71"/>
        <end position="209"/>
    </location>
</feature>